<feature type="domain" description="Radical SAM core" evidence="7">
    <location>
        <begin position="91"/>
        <end position="313"/>
    </location>
</feature>
<comment type="cofactor">
    <cofactor evidence="1">
        <name>[4Fe-4S] cluster</name>
        <dbReference type="ChEBI" id="CHEBI:49883"/>
    </cofactor>
</comment>
<accession>A0A412I2B2</accession>
<dbReference type="InterPro" id="IPR058240">
    <property type="entry name" value="rSAM_sf"/>
</dbReference>
<evidence type="ECO:0000256" key="6">
    <source>
        <dbReference type="ARBA" id="ARBA00023014"/>
    </source>
</evidence>
<name>A0A412I2B2_9BACE</name>
<evidence type="ECO:0000256" key="1">
    <source>
        <dbReference type="ARBA" id="ARBA00001966"/>
    </source>
</evidence>
<evidence type="ECO:0000256" key="5">
    <source>
        <dbReference type="ARBA" id="ARBA00023004"/>
    </source>
</evidence>
<dbReference type="SUPFAM" id="SSF102114">
    <property type="entry name" value="Radical SAM enzymes"/>
    <property type="match status" value="1"/>
</dbReference>
<dbReference type="UniPathway" id="UPA00782"/>
<reference evidence="8 9" key="1">
    <citation type="submission" date="2018-08" db="EMBL/GenBank/DDBJ databases">
        <title>A genome reference for cultivated species of the human gut microbiota.</title>
        <authorList>
            <person name="Zou Y."/>
            <person name="Xue W."/>
            <person name="Luo G."/>
        </authorList>
    </citation>
    <scope>NUCLEOTIDE SEQUENCE [LARGE SCALE GENOMIC DNA]</scope>
    <source>
        <strain evidence="8 9">AF22-3AC</strain>
    </source>
</reference>
<dbReference type="RefSeq" id="WP_118403996.1">
    <property type="nucleotide sequence ID" value="NZ_JADNFX010000032.1"/>
</dbReference>
<dbReference type="PROSITE" id="PS51918">
    <property type="entry name" value="RADICAL_SAM"/>
    <property type="match status" value="1"/>
</dbReference>
<comment type="caution">
    <text evidence="8">The sequence shown here is derived from an EMBL/GenBank/DDBJ whole genome shotgun (WGS) entry which is preliminary data.</text>
</comment>
<dbReference type="EMBL" id="QRVJ01000044">
    <property type="protein sequence ID" value="RGS30965.1"/>
    <property type="molecule type" value="Genomic_DNA"/>
</dbReference>
<dbReference type="PANTHER" id="PTHR43787:SF3">
    <property type="entry name" value="ARYLSULFATASE REGULATORY PROTEIN"/>
    <property type="match status" value="1"/>
</dbReference>
<dbReference type="SFLD" id="SFLDG01067">
    <property type="entry name" value="SPASM/twitch_domain_containing"/>
    <property type="match status" value="1"/>
</dbReference>
<dbReference type="GO" id="GO:0046872">
    <property type="term" value="F:metal ion binding"/>
    <property type="evidence" value="ECO:0007669"/>
    <property type="project" value="UniProtKB-KW"/>
</dbReference>
<dbReference type="SFLD" id="SFLDS00029">
    <property type="entry name" value="Radical_SAM"/>
    <property type="match status" value="1"/>
</dbReference>
<dbReference type="InterPro" id="IPR007197">
    <property type="entry name" value="rSAM"/>
</dbReference>
<dbReference type="Gene3D" id="3.20.20.70">
    <property type="entry name" value="Aldolase class I"/>
    <property type="match status" value="1"/>
</dbReference>
<dbReference type="NCBIfam" id="TIGR04085">
    <property type="entry name" value="rSAM_more_4Fe4S"/>
    <property type="match status" value="1"/>
</dbReference>
<evidence type="ECO:0000259" key="7">
    <source>
        <dbReference type="PROSITE" id="PS51918"/>
    </source>
</evidence>
<gene>
    <name evidence="8" type="ORF">DWX97_25545</name>
</gene>
<dbReference type="InterPro" id="IPR023885">
    <property type="entry name" value="4Fe4S-binding_SPASM_dom"/>
</dbReference>
<keyword evidence="3" id="KW-0949">S-adenosyl-L-methionine</keyword>
<keyword evidence="2" id="KW-0004">4Fe-4S</keyword>
<sequence length="447" mass="52344">MTDHYSFSKFNYFKVIGKTVIGVNFVDKLLFAIDLEKYNLLLNYKSNLEGLRKENQVFYSTMVKLGIIKSTELDRAFYEDALLKRRLTVFRDPSYRLTINPTLNCNFSCWYCYETHNKKYMSNEVKQRILKLIDNIVSKQDIQYFELDWFGGEPLLCYKNMVQPISEFTKSVCEEKKVFFISGITTNGYLINTEMIDFFKKVNMQSFQITLDGSKDIHDTIRYTHSNKGSYDRIVHNIILLTRELKPQNLSLRINYTSKSFSSIGCIIDSFPKDIRANIKVLLQQVWQDKESKRLTMREIGDLQFKFKEAGFQIEREILHCSTETSCYADNFNQSVINYDGRVFKCTALNFEKTQEDGILTDDGNILWGNSLAHKIIHATFENEYCKECRFLPICYGPCHKKTTYVADGDDFEKYCFKEGIKDTLDYIMTEFEKTGQALAPLLDFRI</sequence>
<dbReference type="PANTHER" id="PTHR43787">
    <property type="entry name" value="FEMO COFACTOR BIOSYNTHESIS PROTEIN NIFB-RELATED"/>
    <property type="match status" value="1"/>
</dbReference>
<organism evidence="8 9">
    <name type="scientific">Bacteroides cellulosilyticus</name>
    <dbReference type="NCBI Taxonomy" id="246787"/>
    <lineage>
        <taxon>Bacteria</taxon>
        <taxon>Pseudomonadati</taxon>
        <taxon>Bacteroidota</taxon>
        <taxon>Bacteroidia</taxon>
        <taxon>Bacteroidales</taxon>
        <taxon>Bacteroidaceae</taxon>
        <taxon>Bacteroides</taxon>
    </lineage>
</organism>
<dbReference type="Proteomes" id="UP000283341">
    <property type="component" value="Unassembled WGS sequence"/>
</dbReference>
<dbReference type="CDD" id="cd01335">
    <property type="entry name" value="Radical_SAM"/>
    <property type="match status" value="1"/>
</dbReference>
<keyword evidence="4" id="KW-0479">Metal-binding</keyword>
<dbReference type="AlphaFoldDB" id="A0A412I2B2"/>
<evidence type="ECO:0000256" key="3">
    <source>
        <dbReference type="ARBA" id="ARBA00022691"/>
    </source>
</evidence>
<dbReference type="Pfam" id="PF04055">
    <property type="entry name" value="Radical_SAM"/>
    <property type="match status" value="1"/>
</dbReference>
<evidence type="ECO:0000313" key="8">
    <source>
        <dbReference type="EMBL" id="RGS30965.1"/>
    </source>
</evidence>
<protein>
    <submittedName>
        <fullName evidence="8">Radical SAM protein</fullName>
    </submittedName>
</protein>
<evidence type="ECO:0000313" key="9">
    <source>
        <dbReference type="Proteomes" id="UP000283341"/>
    </source>
</evidence>
<evidence type="ECO:0000256" key="4">
    <source>
        <dbReference type="ARBA" id="ARBA00022723"/>
    </source>
</evidence>
<evidence type="ECO:0000256" key="2">
    <source>
        <dbReference type="ARBA" id="ARBA00022485"/>
    </source>
</evidence>
<dbReference type="GO" id="GO:0003824">
    <property type="term" value="F:catalytic activity"/>
    <property type="evidence" value="ECO:0007669"/>
    <property type="project" value="InterPro"/>
</dbReference>
<dbReference type="InterPro" id="IPR013785">
    <property type="entry name" value="Aldolase_TIM"/>
</dbReference>
<keyword evidence="5" id="KW-0408">Iron</keyword>
<keyword evidence="6" id="KW-0411">Iron-sulfur</keyword>
<proteinExistence type="predicted"/>
<dbReference type="GO" id="GO:0051539">
    <property type="term" value="F:4 iron, 4 sulfur cluster binding"/>
    <property type="evidence" value="ECO:0007669"/>
    <property type="project" value="UniProtKB-KW"/>
</dbReference>